<keyword evidence="1" id="KW-0812">Transmembrane</keyword>
<feature type="transmembrane region" description="Helical" evidence="1">
    <location>
        <begin position="93"/>
        <end position="112"/>
    </location>
</feature>
<keyword evidence="1" id="KW-1133">Transmembrane helix</keyword>
<evidence type="ECO:0000256" key="1">
    <source>
        <dbReference type="SAM" id="Phobius"/>
    </source>
</evidence>
<organism evidence="2 3">
    <name type="scientific">Aphis craccivora</name>
    <name type="common">Cowpea aphid</name>
    <dbReference type="NCBI Taxonomy" id="307492"/>
    <lineage>
        <taxon>Eukaryota</taxon>
        <taxon>Metazoa</taxon>
        <taxon>Ecdysozoa</taxon>
        <taxon>Arthropoda</taxon>
        <taxon>Hexapoda</taxon>
        <taxon>Insecta</taxon>
        <taxon>Pterygota</taxon>
        <taxon>Neoptera</taxon>
        <taxon>Paraneoptera</taxon>
        <taxon>Hemiptera</taxon>
        <taxon>Sternorrhyncha</taxon>
        <taxon>Aphidomorpha</taxon>
        <taxon>Aphidoidea</taxon>
        <taxon>Aphididae</taxon>
        <taxon>Aphidini</taxon>
        <taxon>Aphis</taxon>
        <taxon>Aphis</taxon>
    </lineage>
</organism>
<evidence type="ECO:0000313" key="2">
    <source>
        <dbReference type="EMBL" id="KAF0727032.1"/>
    </source>
</evidence>
<reference evidence="2 3" key="1">
    <citation type="submission" date="2019-08" db="EMBL/GenBank/DDBJ databases">
        <title>Whole genome of Aphis craccivora.</title>
        <authorList>
            <person name="Voronova N.V."/>
            <person name="Shulinski R.S."/>
            <person name="Bandarenka Y.V."/>
            <person name="Zhorov D.G."/>
            <person name="Warner D."/>
        </authorList>
    </citation>
    <scope>NUCLEOTIDE SEQUENCE [LARGE SCALE GENOMIC DNA]</scope>
    <source>
        <strain evidence="2">180601</strain>
        <tissue evidence="2">Whole Body</tissue>
    </source>
</reference>
<proteinExistence type="predicted"/>
<name>A0A6G0WIK7_APHCR</name>
<sequence>MEIGSLLEAGFCVYPCSVTRFHLGTLPAAKFFLPPICVERLEQAVGCIPICLLPMCFIRLEFGSTPEYFPNVIIADSKEECVRIVLSNDLTMLFIPDLIIFFFNFSVIMLYINTLVSCNFLRSGAIPSISNL</sequence>
<keyword evidence="1" id="KW-0472">Membrane</keyword>
<dbReference type="AlphaFoldDB" id="A0A6G0WIK7"/>
<evidence type="ECO:0000313" key="3">
    <source>
        <dbReference type="Proteomes" id="UP000478052"/>
    </source>
</evidence>
<comment type="caution">
    <text evidence="2">The sequence shown here is derived from an EMBL/GenBank/DDBJ whole genome shotgun (WGS) entry which is preliminary data.</text>
</comment>
<keyword evidence="3" id="KW-1185">Reference proteome</keyword>
<protein>
    <submittedName>
        <fullName evidence="2">Uncharacterized protein</fullName>
    </submittedName>
</protein>
<dbReference type="Proteomes" id="UP000478052">
    <property type="component" value="Unassembled WGS sequence"/>
</dbReference>
<gene>
    <name evidence="2" type="ORF">FWK35_00033975</name>
</gene>
<dbReference type="EMBL" id="VUJU01008700">
    <property type="protein sequence ID" value="KAF0727032.1"/>
    <property type="molecule type" value="Genomic_DNA"/>
</dbReference>
<accession>A0A6G0WIK7</accession>